<dbReference type="RefSeq" id="WP_189776586.1">
    <property type="nucleotide sequence ID" value="NZ_JACWEZ010000001.1"/>
</dbReference>
<reference evidence="8 9" key="1">
    <citation type="submission" date="2020-09" db="EMBL/GenBank/DDBJ databases">
        <title>Draft Genome Sequences of Oil-Oxidizing Bacteria Halomonas titanicae, Marinobacter lutaoensis, and Virgibacillus halodenitrificans Isolated from Highly Saline Environments.</title>
        <authorList>
            <person name="Grouzdev D.S."/>
            <person name="Sokolova D.S."/>
            <person name="Semenova E.M."/>
            <person name="Borzenkov I.A."/>
            <person name="Bidzhieva S.K."/>
            <person name="Poltaraus A.B."/>
            <person name="Nazina T.N."/>
        </authorList>
    </citation>
    <scope>NUCLEOTIDE SEQUENCE [LARGE SCALE GENOMIC DNA]</scope>
    <source>
        <strain evidence="8 9">VKM B-3472D</strain>
    </source>
</reference>
<feature type="domain" description="Solute-binding protein family 5" evidence="7">
    <location>
        <begin position="89"/>
        <end position="490"/>
    </location>
</feature>
<name>A0ABR7VKC6_VIRHA</name>
<comment type="subcellular location">
    <subcellularLocation>
        <location evidence="1">Cell membrane</location>
        <topology evidence="1">Lipid-anchor</topology>
    </subcellularLocation>
</comment>
<dbReference type="PROSITE" id="PS01040">
    <property type="entry name" value="SBP_BACTERIAL_5"/>
    <property type="match status" value="1"/>
</dbReference>
<accession>A0ABR7VKC6</accession>
<evidence type="ECO:0000256" key="4">
    <source>
        <dbReference type="ARBA" id="ARBA00022729"/>
    </source>
</evidence>
<keyword evidence="4 6" id="KW-0732">Signal</keyword>
<comment type="caution">
    <text evidence="8">The sequence shown here is derived from an EMBL/GenBank/DDBJ whole genome shotgun (WGS) entry which is preliminary data.</text>
</comment>
<dbReference type="Gene3D" id="3.10.105.10">
    <property type="entry name" value="Dipeptide-binding Protein, Domain 3"/>
    <property type="match status" value="1"/>
</dbReference>
<dbReference type="Pfam" id="PF00496">
    <property type="entry name" value="SBP_bac_5"/>
    <property type="match status" value="1"/>
</dbReference>
<protein>
    <submittedName>
        <fullName evidence="8">Peptide ABC transporter substrate-binding protein</fullName>
    </submittedName>
</protein>
<feature type="signal peptide" evidence="6">
    <location>
        <begin position="1"/>
        <end position="24"/>
    </location>
</feature>
<organism evidence="8 9">
    <name type="scientific">Virgibacillus halodenitrificans</name>
    <name type="common">Bacillus halodenitrificans</name>
    <dbReference type="NCBI Taxonomy" id="1482"/>
    <lineage>
        <taxon>Bacteria</taxon>
        <taxon>Bacillati</taxon>
        <taxon>Bacillota</taxon>
        <taxon>Bacilli</taxon>
        <taxon>Bacillales</taxon>
        <taxon>Bacillaceae</taxon>
        <taxon>Virgibacillus</taxon>
    </lineage>
</organism>
<evidence type="ECO:0000256" key="1">
    <source>
        <dbReference type="ARBA" id="ARBA00004193"/>
    </source>
</evidence>
<dbReference type="SUPFAM" id="SSF53850">
    <property type="entry name" value="Periplasmic binding protein-like II"/>
    <property type="match status" value="1"/>
</dbReference>
<dbReference type="PROSITE" id="PS51257">
    <property type="entry name" value="PROKAR_LIPOPROTEIN"/>
    <property type="match status" value="1"/>
</dbReference>
<evidence type="ECO:0000313" key="8">
    <source>
        <dbReference type="EMBL" id="MBD1221223.1"/>
    </source>
</evidence>
<evidence type="ECO:0000256" key="6">
    <source>
        <dbReference type="SAM" id="SignalP"/>
    </source>
</evidence>
<gene>
    <name evidence="8" type="ORF">IC602_01190</name>
</gene>
<feature type="chain" id="PRO_5047327291" evidence="6">
    <location>
        <begin position="25"/>
        <end position="583"/>
    </location>
</feature>
<evidence type="ECO:0000259" key="7">
    <source>
        <dbReference type="Pfam" id="PF00496"/>
    </source>
</evidence>
<evidence type="ECO:0000256" key="5">
    <source>
        <dbReference type="SAM" id="MobiDB-lite"/>
    </source>
</evidence>
<dbReference type="Gene3D" id="3.90.76.10">
    <property type="entry name" value="Dipeptide-binding Protein, Domain 1"/>
    <property type="match status" value="1"/>
</dbReference>
<dbReference type="InterPro" id="IPR039424">
    <property type="entry name" value="SBP_5"/>
</dbReference>
<dbReference type="InterPro" id="IPR030678">
    <property type="entry name" value="Peptide/Ni-bd"/>
</dbReference>
<sequence>MKINKLFVSITLLLMLIVTLTACSNNSGNGSENANAEDPGEPQEGGKVVGAMGTAPGGVFNPIFYTDSYEEKMLEFTHESLVTQNDKLEFTPQLAEEWTISEDQTEVTFNIRKDVKWHDGEDFTADDVVFTYQTLMDPSYVASGGLRTIFVEPLKGYESYSKGETDKFEAVVAEDEYTVTFKFDQPNASLLYYTSFPIIPKHIFADMPIADIIKAPESRDPEKVVGTGPFKFSSMVERESYEMVRHDDYWQGKPYLEKVEWKIVEPSVMIGLLEKGDIDFIAQPDNIPAADFEQVAGNENIKTIKQPDFSIDVLGFKLNHRTAKDVQNKVINPDNWKVNEKIANPKVRQAIAYAINREGIVKGLLFGQGEVVESPIPRKFWAYDDEAVNHYDFDQEQAKSILDEEGYVDTDGDGMREDPDGNKWILNLNYPAGKDRQGPIIEQQLEEVGISVDLRQPKEFSAFLEDIENDNNDWDLYLIGWGLNRRDPDPSEIYSIKTPYNYARWNNKEADKLLKDATEGADAFEQSKRKEIYAEWQEIFSSDLPELILYEEQALWGYNNRLHGIDPLPFTMYNNMHEWWVSK</sequence>
<evidence type="ECO:0000256" key="2">
    <source>
        <dbReference type="ARBA" id="ARBA00005695"/>
    </source>
</evidence>
<comment type="similarity">
    <text evidence="2">Belongs to the bacterial solute-binding protein 5 family.</text>
</comment>
<keyword evidence="9" id="KW-1185">Reference proteome</keyword>
<dbReference type="PIRSF" id="PIRSF002741">
    <property type="entry name" value="MppA"/>
    <property type="match status" value="1"/>
</dbReference>
<proteinExistence type="inferred from homology"/>
<evidence type="ECO:0000313" key="9">
    <source>
        <dbReference type="Proteomes" id="UP000621631"/>
    </source>
</evidence>
<dbReference type="InterPro" id="IPR023765">
    <property type="entry name" value="SBP_5_CS"/>
</dbReference>
<dbReference type="Proteomes" id="UP000621631">
    <property type="component" value="Unassembled WGS sequence"/>
</dbReference>
<dbReference type="EMBL" id="JACWEZ010000001">
    <property type="protein sequence ID" value="MBD1221223.1"/>
    <property type="molecule type" value="Genomic_DNA"/>
</dbReference>
<dbReference type="PANTHER" id="PTHR30290">
    <property type="entry name" value="PERIPLASMIC BINDING COMPONENT OF ABC TRANSPORTER"/>
    <property type="match status" value="1"/>
</dbReference>
<keyword evidence="3" id="KW-0813">Transport</keyword>
<dbReference type="PANTHER" id="PTHR30290:SF9">
    <property type="entry name" value="OLIGOPEPTIDE-BINDING PROTEIN APPA"/>
    <property type="match status" value="1"/>
</dbReference>
<dbReference type="InterPro" id="IPR000914">
    <property type="entry name" value="SBP_5_dom"/>
</dbReference>
<dbReference type="Gene3D" id="3.40.190.10">
    <property type="entry name" value="Periplasmic binding protein-like II"/>
    <property type="match status" value="1"/>
</dbReference>
<feature type="compositionally biased region" description="Low complexity" evidence="5">
    <location>
        <begin position="28"/>
        <end position="37"/>
    </location>
</feature>
<feature type="region of interest" description="Disordered" evidence="5">
    <location>
        <begin position="28"/>
        <end position="50"/>
    </location>
</feature>
<evidence type="ECO:0000256" key="3">
    <source>
        <dbReference type="ARBA" id="ARBA00022448"/>
    </source>
</evidence>